<gene>
    <name evidence="1" type="ORF">U9M48_029127</name>
</gene>
<protein>
    <submittedName>
        <fullName evidence="1">Uncharacterized protein</fullName>
    </submittedName>
</protein>
<organism evidence="1 2">
    <name type="scientific">Paspalum notatum var. saurae</name>
    <dbReference type="NCBI Taxonomy" id="547442"/>
    <lineage>
        <taxon>Eukaryota</taxon>
        <taxon>Viridiplantae</taxon>
        <taxon>Streptophyta</taxon>
        <taxon>Embryophyta</taxon>
        <taxon>Tracheophyta</taxon>
        <taxon>Spermatophyta</taxon>
        <taxon>Magnoliopsida</taxon>
        <taxon>Liliopsida</taxon>
        <taxon>Poales</taxon>
        <taxon>Poaceae</taxon>
        <taxon>PACMAD clade</taxon>
        <taxon>Panicoideae</taxon>
        <taxon>Andropogonodae</taxon>
        <taxon>Paspaleae</taxon>
        <taxon>Paspalinae</taxon>
        <taxon>Paspalum</taxon>
    </lineage>
</organism>
<proteinExistence type="predicted"/>
<keyword evidence="2" id="KW-1185">Reference proteome</keyword>
<sequence length="311" mass="33125">MQPGDVRVPEARIPEPHQLAEAPEVVPLEARAASQIQHVEPVQVREAVQEIHQLVHGVLAALDCAGVAFATGNDEASEDKLAETALAGFLQCTATTPPVPGFIFAYYKPFGGPSPDHACPADLRLVEESRQVLQAALLLGGQHAVAEGLRVRVEKPDLVLLLLFAFRLEHQLQILLGIRDPDAVALPPQANLAHAELELVQLLAELAELAVLVGVAEEEAYHVDVEAPRVAAVLEVREDVAHVALHAVLQHVGDLPHLLHPGADLVVVLVLHLGQEAQQGVHGALGQGGHLASPAATSSKLVLINYSDDYQ</sequence>
<dbReference type="Proteomes" id="UP001341281">
    <property type="component" value="Chromosome 06"/>
</dbReference>
<accession>A0AAQ3U2D2</accession>
<name>A0AAQ3U2D2_PASNO</name>
<reference evidence="1 2" key="1">
    <citation type="submission" date="2024-02" db="EMBL/GenBank/DDBJ databases">
        <title>High-quality chromosome-scale genome assembly of Pensacola bahiagrass (Paspalum notatum Flugge var. saurae).</title>
        <authorList>
            <person name="Vega J.M."/>
            <person name="Podio M."/>
            <person name="Orjuela J."/>
            <person name="Siena L.A."/>
            <person name="Pessino S.C."/>
            <person name="Combes M.C."/>
            <person name="Mariac C."/>
            <person name="Albertini E."/>
            <person name="Pupilli F."/>
            <person name="Ortiz J.P.A."/>
            <person name="Leblanc O."/>
        </authorList>
    </citation>
    <scope>NUCLEOTIDE SEQUENCE [LARGE SCALE GENOMIC DNA]</scope>
    <source>
        <strain evidence="1">R1</strain>
        <tissue evidence="1">Leaf</tissue>
    </source>
</reference>
<evidence type="ECO:0000313" key="1">
    <source>
        <dbReference type="EMBL" id="WVZ81785.1"/>
    </source>
</evidence>
<dbReference type="EMBL" id="CP144750">
    <property type="protein sequence ID" value="WVZ81785.1"/>
    <property type="molecule type" value="Genomic_DNA"/>
</dbReference>
<dbReference type="AlphaFoldDB" id="A0AAQ3U2D2"/>
<evidence type="ECO:0000313" key="2">
    <source>
        <dbReference type="Proteomes" id="UP001341281"/>
    </source>
</evidence>